<protein>
    <submittedName>
        <fullName evidence="6">LysR family transcriptional regulator</fullName>
    </submittedName>
</protein>
<dbReference type="PANTHER" id="PTHR30537:SF3">
    <property type="entry name" value="TRANSCRIPTIONAL REGULATORY PROTEIN"/>
    <property type="match status" value="1"/>
</dbReference>
<dbReference type="GO" id="GO:0043565">
    <property type="term" value="F:sequence-specific DNA binding"/>
    <property type="evidence" value="ECO:0007669"/>
    <property type="project" value="TreeGrafter"/>
</dbReference>
<keyword evidence="2" id="KW-0805">Transcription regulation</keyword>
<dbReference type="InterPro" id="IPR005119">
    <property type="entry name" value="LysR_subst-bd"/>
</dbReference>
<accession>A0A5M6IPV8</accession>
<evidence type="ECO:0000256" key="3">
    <source>
        <dbReference type="ARBA" id="ARBA00023125"/>
    </source>
</evidence>
<dbReference type="InterPro" id="IPR000847">
    <property type="entry name" value="LysR_HTH_N"/>
</dbReference>
<reference evidence="6 7" key="1">
    <citation type="submission" date="2019-09" db="EMBL/GenBank/DDBJ databases">
        <title>Genome sequence of Rhodovastum atsumiense, a diverse member of the Acetobacteraceae family of non-sulfur purple photosynthetic bacteria.</title>
        <authorList>
            <person name="Meyer T."/>
            <person name="Kyndt J."/>
        </authorList>
    </citation>
    <scope>NUCLEOTIDE SEQUENCE [LARGE SCALE GENOMIC DNA]</scope>
    <source>
        <strain evidence="6 7">DSM 21279</strain>
    </source>
</reference>
<dbReference type="InterPro" id="IPR036390">
    <property type="entry name" value="WH_DNA-bd_sf"/>
</dbReference>
<dbReference type="Pfam" id="PF00126">
    <property type="entry name" value="HTH_1"/>
    <property type="match status" value="1"/>
</dbReference>
<sequence>MDWDHLRIFLAVARSGQMLAAAARLGLNHATVARRLDALEDSLGVRLFDRRPAGSVLTQAGEQLLPTAERIETEILGIIETSHEKASSVTGTVRIGAPDGLGNYFLAVELGKFTRLHPGLVVELVPLPRTFSLSRREADLAICLDPPTEGRLLVTRLSDYSLSVYAAGSYLAANGTPIAPDDLADHVIVTGVEDYAYASSLDYAMALERHARRLFRCASVVGQMEAVKAGVGIGILHDFAARGSAGLVPILPQLRFRRSYHLLAHPDTQALLRVASCRAFLARRFKEERLRFLPD</sequence>
<dbReference type="RefSeq" id="WP_150043006.1">
    <property type="nucleotide sequence ID" value="NZ_OW485601.1"/>
</dbReference>
<keyword evidence="3" id="KW-0238">DNA-binding</keyword>
<dbReference type="EMBL" id="VWPK01000041">
    <property type="protein sequence ID" value="KAA5609939.1"/>
    <property type="molecule type" value="Genomic_DNA"/>
</dbReference>
<dbReference type="Gene3D" id="3.40.190.290">
    <property type="match status" value="1"/>
</dbReference>
<dbReference type="Pfam" id="PF03466">
    <property type="entry name" value="LysR_substrate"/>
    <property type="match status" value="1"/>
</dbReference>
<dbReference type="Proteomes" id="UP000325255">
    <property type="component" value="Unassembled WGS sequence"/>
</dbReference>
<dbReference type="InterPro" id="IPR036388">
    <property type="entry name" value="WH-like_DNA-bd_sf"/>
</dbReference>
<evidence type="ECO:0000313" key="7">
    <source>
        <dbReference type="Proteomes" id="UP000325255"/>
    </source>
</evidence>
<dbReference type="PANTHER" id="PTHR30537">
    <property type="entry name" value="HTH-TYPE TRANSCRIPTIONAL REGULATOR"/>
    <property type="match status" value="1"/>
</dbReference>
<feature type="domain" description="HTH lysR-type" evidence="5">
    <location>
        <begin position="1"/>
        <end position="58"/>
    </location>
</feature>
<name>A0A5M6IPV8_9PROT</name>
<dbReference type="SUPFAM" id="SSF46785">
    <property type="entry name" value="Winged helix' DNA-binding domain"/>
    <property type="match status" value="1"/>
</dbReference>
<dbReference type="OrthoDB" id="7333438at2"/>
<evidence type="ECO:0000259" key="5">
    <source>
        <dbReference type="PROSITE" id="PS50931"/>
    </source>
</evidence>
<dbReference type="SUPFAM" id="SSF53850">
    <property type="entry name" value="Periplasmic binding protein-like II"/>
    <property type="match status" value="1"/>
</dbReference>
<evidence type="ECO:0000256" key="1">
    <source>
        <dbReference type="ARBA" id="ARBA00009437"/>
    </source>
</evidence>
<evidence type="ECO:0000256" key="4">
    <source>
        <dbReference type="ARBA" id="ARBA00023163"/>
    </source>
</evidence>
<dbReference type="InterPro" id="IPR058163">
    <property type="entry name" value="LysR-type_TF_proteobact-type"/>
</dbReference>
<dbReference type="PROSITE" id="PS50931">
    <property type="entry name" value="HTH_LYSR"/>
    <property type="match status" value="1"/>
</dbReference>
<dbReference type="AlphaFoldDB" id="A0A5M6IPV8"/>
<evidence type="ECO:0000313" key="6">
    <source>
        <dbReference type="EMBL" id="KAA5609939.1"/>
    </source>
</evidence>
<keyword evidence="7" id="KW-1185">Reference proteome</keyword>
<dbReference type="Gene3D" id="1.10.10.10">
    <property type="entry name" value="Winged helix-like DNA-binding domain superfamily/Winged helix DNA-binding domain"/>
    <property type="match status" value="1"/>
</dbReference>
<gene>
    <name evidence="6" type="ORF">F1189_21850</name>
</gene>
<dbReference type="GO" id="GO:0006351">
    <property type="term" value="P:DNA-templated transcription"/>
    <property type="evidence" value="ECO:0007669"/>
    <property type="project" value="TreeGrafter"/>
</dbReference>
<keyword evidence="4" id="KW-0804">Transcription</keyword>
<evidence type="ECO:0000256" key="2">
    <source>
        <dbReference type="ARBA" id="ARBA00023015"/>
    </source>
</evidence>
<organism evidence="6 7">
    <name type="scientific">Rhodovastum atsumiense</name>
    <dbReference type="NCBI Taxonomy" id="504468"/>
    <lineage>
        <taxon>Bacteria</taxon>
        <taxon>Pseudomonadati</taxon>
        <taxon>Pseudomonadota</taxon>
        <taxon>Alphaproteobacteria</taxon>
        <taxon>Acetobacterales</taxon>
        <taxon>Acetobacteraceae</taxon>
        <taxon>Rhodovastum</taxon>
    </lineage>
</organism>
<comment type="similarity">
    <text evidence="1">Belongs to the LysR transcriptional regulatory family.</text>
</comment>
<dbReference type="GO" id="GO:0003700">
    <property type="term" value="F:DNA-binding transcription factor activity"/>
    <property type="evidence" value="ECO:0007669"/>
    <property type="project" value="InterPro"/>
</dbReference>
<comment type="caution">
    <text evidence="6">The sequence shown here is derived from an EMBL/GenBank/DDBJ whole genome shotgun (WGS) entry which is preliminary data.</text>
</comment>
<proteinExistence type="inferred from homology"/>